<name>A0A4S2EM57_9LACO</name>
<evidence type="ECO:0000313" key="1">
    <source>
        <dbReference type="EMBL" id="TGY57229.1"/>
    </source>
</evidence>
<comment type="caution">
    <text evidence="1">The sequence shown here is derived from an EMBL/GenBank/DDBJ whole genome shotgun (WGS) entry which is preliminary data.</text>
</comment>
<protein>
    <submittedName>
        <fullName evidence="1">Uncharacterized protein</fullName>
    </submittedName>
</protein>
<gene>
    <name evidence="1" type="ORF">E5340_00755</name>
</gene>
<dbReference type="Proteomes" id="UP000306855">
    <property type="component" value="Unassembled WGS sequence"/>
</dbReference>
<dbReference type="EMBL" id="SRYK01000002">
    <property type="protein sequence ID" value="TGY57229.1"/>
    <property type="molecule type" value="Genomic_DNA"/>
</dbReference>
<organism evidence="1 2">
    <name type="scientific">Ligilactobacillus murinus</name>
    <dbReference type="NCBI Taxonomy" id="1622"/>
    <lineage>
        <taxon>Bacteria</taxon>
        <taxon>Bacillati</taxon>
        <taxon>Bacillota</taxon>
        <taxon>Bacilli</taxon>
        <taxon>Lactobacillales</taxon>
        <taxon>Lactobacillaceae</taxon>
        <taxon>Ligilactobacillus</taxon>
    </lineage>
</organism>
<dbReference type="RefSeq" id="WP_135941789.1">
    <property type="nucleotide sequence ID" value="NZ_SRYK01000002.1"/>
</dbReference>
<reference evidence="1 2" key="1">
    <citation type="submission" date="2019-04" db="EMBL/GenBank/DDBJ databases">
        <title>Microbes associate with the intestines of laboratory mice.</title>
        <authorList>
            <person name="Navarre W."/>
            <person name="Wong E."/>
            <person name="Huang K."/>
            <person name="Tropini C."/>
            <person name="Ng K."/>
            <person name="Yu B."/>
        </authorList>
    </citation>
    <scope>NUCLEOTIDE SEQUENCE [LARGE SCALE GENOMIC DNA]</scope>
    <source>
        <strain evidence="1 2">NM26_J9</strain>
    </source>
</reference>
<proteinExistence type="predicted"/>
<accession>A0A4S2EM57</accession>
<evidence type="ECO:0000313" key="2">
    <source>
        <dbReference type="Proteomes" id="UP000306855"/>
    </source>
</evidence>
<dbReference type="AlphaFoldDB" id="A0A4S2EM57"/>
<sequence length="82" mass="9573">MRNRYVKPSSIFRDKNGRLLRKGALLTDGKDEYTVETVRPDFAVLMNKSTNTEILVIPEETKANFEVVRDFVIRSRKGARKW</sequence>